<gene>
    <name evidence="2" type="ORF">KSV97_01930</name>
    <name evidence="3" type="ORF">KSW06_01945</name>
</gene>
<evidence type="ECO:0000313" key="5">
    <source>
        <dbReference type="Proteomes" id="UP001197492"/>
    </source>
</evidence>
<proteinExistence type="predicted"/>
<sequence>MKERDILKIYNNYCIIGMSPDPEKYSYQIYQCLKNAGKHVYGISPKYDTIDNDKMYTSLIDIEYPVDVVVFVVKKTIGMTYIREMRELGIKYAWMQPGTYDEELLHAFHDQGIETIENCVLQVMNG</sequence>
<keyword evidence="5" id="KW-1185">Reference proteome</keyword>
<dbReference type="Proteomes" id="UP001197492">
    <property type="component" value="Unassembled WGS sequence"/>
</dbReference>
<dbReference type="SMART" id="SM00881">
    <property type="entry name" value="CoA_binding"/>
    <property type="match status" value="1"/>
</dbReference>
<dbReference type="InterPro" id="IPR003781">
    <property type="entry name" value="CoA-bd"/>
</dbReference>
<dbReference type="PANTHER" id="PTHR33303">
    <property type="entry name" value="CYTOPLASMIC PROTEIN-RELATED"/>
    <property type="match status" value="1"/>
</dbReference>
<protein>
    <submittedName>
        <fullName evidence="2">CoA-binding protein</fullName>
    </submittedName>
</protein>
<dbReference type="Pfam" id="PF13380">
    <property type="entry name" value="CoA_binding_2"/>
    <property type="match status" value="1"/>
</dbReference>
<evidence type="ECO:0000313" key="4">
    <source>
        <dbReference type="Proteomes" id="UP001196408"/>
    </source>
</evidence>
<dbReference type="EMBL" id="JAHOEL010000007">
    <property type="protein sequence ID" value="MBV3392028.1"/>
    <property type="molecule type" value="Genomic_DNA"/>
</dbReference>
<dbReference type="AlphaFoldDB" id="A0AAW4MVM0"/>
<evidence type="ECO:0000313" key="3">
    <source>
        <dbReference type="EMBL" id="MBV3392028.1"/>
    </source>
</evidence>
<organism evidence="2 4">
    <name type="scientific">Catenibacterium mitsuokai</name>
    <dbReference type="NCBI Taxonomy" id="100886"/>
    <lineage>
        <taxon>Bacteria</taxon>
        <taxon>Bacillati</taxon>
        <taxon>Bacillota</taxon>
        <taxon>Erysipelotrichia</taxon>
        <taxon>Erysipelotrichales</taxon>
        <taxon>Coprobacillaceae</taxon>
        <taxon>Catenibacterium</taxon>
    </lineage>
</organism>
<evidence type="ECO:0000259" key="1">
    <source>
        <dbReference type="SMART" id="SM00881"/>
    </source>
</evidence>
<dbReference type="RefSeq" id="WP_217747065.1">
    <property type="nucleotide sequence ID" value="NZ_JAHOEB010000007.1"/>
</dbReference>
<feature type="domain" description="CoA-binding" evidence="1">
    <location>
        <begin position="6"/>
        <end position="99"/>
    </location>
</feature>
<reference evidence="2 5" key="1">
    <citation type="submission" date="2021-06" db="EMBL/GenBank/DDBJ databases">
        <title>Collection of gut derived symbiotic bacterial strains cultured from healthy donors.</title>
        <authorList>
            <person name="Lin H."/>
            <person name="Littmann E."/>
            <person name="Pamer E.G."/>
        </authorList>
    </citation>
    <scope>NUCLEOTIDE SEQUENCE</scope>
    <source>
        <strain evidence="3 5">MSK.21.70</strain>
        <strain evidence="2">MSK.21.82</strain>
    </source>
</reference>
<dbReference type="Proteomes" id="UP001196408">
    <property type="component" value="Unassembled WGS sequence"/>
</dbReference>
<accession>A0AAW4MVM0</accession>
<name>A0AAW4MVM0_9FIRM</name>
<comment type="caution">
    <text evidence="2">The sequence shown here is derived from an EMBL/GenBank/DDBJ whole genome shotgun (WGS) entry which is preliminary data.</text>
</comment>
<dbReference type="EMBL" id="JAHOEF010000007">
    <property type="protein sequence ID" value="MBV3382002.1"/>
    <property type="molecule type" value="Genomic_DNA"/>
</dbReference>
<dbReference type="PANTHER" id="PTHR33303:SF2">
    <property type="entry name" value="COA-BINDING DOMAIN-CONTAINING PROTEIN"/>
    <property type="match status" value="1"/>
</dbReference>
<evidence type="ECO:0000313" key="2">
    <source>
        <dbReference type="EMBL" id="MBV3382002.1"/>
    </source>
</evidence>